<feature type="domain" description="Alpha/beta hydrolase fold-5" evidence="2">
    <location>
        <begin position="62"/>
        <end position="223"/>
    </location>
</feature>
<keyword evidence="1" id="KW-0472">Membrane</keyword>
<sequence>MKKFKKFLIWLVGIILVVLIAGAAYLHFSAYQPSTAANQAVKVAAEDNQETFFKAKQNKLTVIFYPGALVTPNSYAIWAKKVAQAGYTVKIVHFPLNMAFFKVKAADKVVNSNENYVVGGHSLGGAMAARYAHQSDNPHLKGIFFLGAYPDEKGRLDQKKLDVLSITASRDGVLNWSKYRQGKKYLPKTTEYYQIKGGNHGGFGSYGQQKGDRKATISNGRQQTIIAKKLIAWLRKIK</sequence>
<gene>
    <name evidence="3" type="ORF">EJK17_05245</name>
</gene>
<protein>
    <submittedName>
        <fullName evidence="3">Alpha/beta hydrolase</fullName>
    </submittedName>
</protein>
<dbReference type="InterPro" id="IPR029058">
    <property type="entry name" value="AB_hydrolase_fold"/>
</dbReference>
<evidence type="ECO:0000313" key="4">
    <source>
        <dbReference type="Proteomes" id="UP000288291"/>
    </source>
</evidence>
<dbReference type="EMBL" id="RXIA01000012">
    <property type="protein sequence ID" value="RVU70804.1"/>
    <property type="molecule type" value="Genomic_DNA"/>
</dbReference>
<comment type="caution">
    <text evidence="3">The sequence shown here is derived from an EMBL/GenBank/DDBJ whole genome shotgun (WGS) entry which is preliminary data.</text>
</comment>
<dbReference type="SUPFAM" id="SSF53474">
    <property type="entry name" value="alpha/beta-Hydrolases"/>
    <property type="match status" value="1"/>
</dbReference>
<dbReference type="RefSeq" id="WP_103660767.1">
    <property type="nucleotide sequence ID" value="NZ_ML136880.1"/>
</dbReference>
<keyword evidence="1" id="KW-1133">Transmembrane helix</keyword>
<evidence type="ECO:0000256" key="1">
    <source>
        <dbReference type="SAM" id="Phobius"/>
    </source>
</evidence>
<dbReference type="Gene3D" id="3.40.50.1820">
    <property type="entry name" value="alpha/beta hydrolase"/>
    <property type="match status" value="1"/>
</dbReference>
<dbReference type="Pfam" id="PF12695">
    <property type="entry name" value="Abhydrolase_5"/>
    <property type="match status" value="1"/>
</dbReference>
<keyword evidence="1" id="KW-0812">Transmembrane</keyword>
<evidence type="ECO:0000259" key="2">
    <source>
        <dbReference type="Pfam" id="PF12695"/>
    </source>
</evidence>
<name>A0A437SV68_9LACO</name>
<feature type="transmembrane region" description="Helical" evidence="1">
    <location>
        <begin position="7"/>
        <end position="28"/>
    </location>
</feature>
<accession>A0A437SV68</accession>
<keyword evidence="4" id="KW-1185">Reference proteome</keyword>
<dbReference type="InterPro" id="IPR029059">
    <property type="entry name" value="AB_hydrolase_5"/>
</dbReference>
<organism evidence="3 4">
    <name type="scientific">Lactobacillus xujianguonis</name>
    <dbReference type="NCBI Taxonomy" id="2495899"/>
    <lineage>
        <taxon>Bacteria</taxon>
        <taxon>Bacillati</taxon>
        <taxon>Bacillota</taxon>
        <taxon>Bacilli</taxon>
        <taxon>Lactobacillales</taxon>
        <taxon>Lactobacillaceae</taxon>
        <taxon>Lactobacillus</taxon>
    </lineage>
</organism>
<proteinExistence type="predicted"/>
<dbReference type="GO" id="GO:0016787">
    <property type="term" value="F:hydrolase activity"/>
    <property type="evidence" value="ECO:0007669"/>
    <property type="project" value="UniProtKB-KW"/>
</dbReference>
<dbReference type="Proteomes" id="UP000288291">
    <property type="component" value="Unassembled WGS sequence"/>
</dbReference>
<reference evidence="3 4" key="1">
    <citation type="submission" date="2018-12" db="EMBL/GenBank/DDBJ databases">
        <authorList>
            <person name="Meng J."/>
        </authorList>
    </citation>
    <scope>NUCLEOTIDE SEQUENCE [LARGE SCALE GENOMIC DNA]</scope>
    <source>
        <strain evidence="3 4">HT111-2</strain>
    </source>
</reference>
<dbReference type="AlphaFoldDB" id="A0A437SV68"/>
<evidence type="ECO:0000313" key="3">
    <source>
        <dbReference type="EMBL" id="RVU70804.1"/>
    </source>
</evidence>
<keyword evidence="3" id="KW-0378">Hydrolase</keyword>